<dbReference type="AlphaFoldDB" id="A0A3T0KMZ7"/>
<reference evidence="1 2" key="1">
    <citation type="submission" date="2018-01" db="EMBL/GenBank/DDBJ databases">
        <title>Bacillus asahii Genome sequencing and assembly.</title>
        <authorList>
            <person name="Jiang H."/>
            <person name="Feng Y."/>
            <person name="Zhao F."/>
            <person name="Lin X."/>
        </authorList>
    </citation>
    <scope>NUCLEOTIDE SEQUENCE [LARGE SCALE GENOMIC DNA]</scope>
    <source>
        <strain evidence="1 2">OM18</strain>
    </source>
</reference>
<sequence length="355" mass="41005">MITEYNGWEVVFMGDLLKAYNGDTDVIIDGFNIFKSGRRGTFEGSIKLIEPNYGAEKWFQNYKIETEKFVVYYAEAEVYNTIYCIWAKKEPKSIETVIPTFKEPGNEQTVEESDITQTLKHIKPTSAAVSEKMGIFRRVEGLETFIEKYNVLSFKEIWDEYASFMESKYKDNLVSLKPGNSRERIENAVKQLQLKIPDDFLELYTICDGNDTDEWIDKIEETGVAYAHIFGNPLMSIEEIEQEVKGNLNWEKPDESIKSIPAGKVKTNPMLHKKIPIYHDGGGNFFAIDLDPDLHGTYGQIIWVDHEYEEREVFASSLKEFIVIIYFFVKELGVIDNGEGYDGEMSYTEYIDRTV</sequence>
<evidence type="ECO:0000313" key="2">
    <source>
        <dbReference type="Proteomes" id="UP000283095"/>
    </source>
</evidence>
<dbReference type="Pfam" id="PF09346">
    <property type="entry name" value="SMI1_KNR4"/>
    <property type="match status" value="1"/>
</dbReference>
<organism evidence="1 2">
    <name type="scientific">Peribacillus asahii</name>
    <dbReference type="NCBI Taxonomy" id="228899"/>
    <lineage>
        <taxon>Bacteria</taxon>
        <taxon>Bacillati</taxon>
        <taxon>Bacillota</taxon>
        <taxon>Bacilli</taxon>
        <taxon>Bacillales</taxon>
        <taxon>Bacillaceae</taxon>
        <taxon>Peribacillus</taxon>
    </lineage>
</organism>
<dbReference type="PANTHER" id="PTHR47432:SF1">
    <property type="entry name" value="CELL WALL ASSEMBLY REGULATOR SMI1"/>
    <property type="match status" value="1"/>
</dbReference>
<dbReference type="Proteomes" id="UP000283095">
    <property type="component" value="Chromosome"/>
</dbReference>
<dbReference type="InterPro" id="IPR037883">
    <property type="entry name" value="Knr4/Smi1-like_sf"/>
</dbReference>
<dbReference type="InterPro" id="IPR051873">
    <property type="entry name" value="KNR4/SMI1_regulator"/>
</dbReference>
<name>A0A3T0KMZ7_9BACI</name>
<dbReference type="Gene3D" id="3.40.1580.10">
    <property type="entry name" value="SMI1/KNR4-like"/>
    <property type="match status" value="1"/>
</dbReference>
<dbReference type="SMART" id="SM00860">
    <property type="entry name" value="SMI1_KNR4"/>
    <property type="match status" value="1"/>
</dbReference>
<dbReference type="PANTHER" id="PTHR47432">
    <property type="entry name" value="CELL WALL ASSEMBLY REGULATOR SMI1"/>
    <property type="match status" value="1"/>
</dbReference>
<dbReference type="KEGG" id="pasa:BAOM_1158"/>
<accession>A0A3T0KMZ7</accession>
<dbReference type="InterPro" id="IPR018958">
    <property type="entry name" value="Knr4/Smi1-like_dom"/>
</dbReference>
<gene>
    <name evidence="1" type="ORF">BAOM_1158</name>
</gene>
<proteinExistence type="predicted"/>
<dbReference type="RefSeq" id="WP_127759391.1">
    <property type="nucleotide sequence ID" value="NZ_CP026095.1"/>
</dbReference>
<protein>
    <submittedName>
        <fullName evidence="1">Uncharacterized protein</fullName>
    </submittedName>
</protein>
<dbReference type="OrthoDB" id="6989522at2"/>
<dbReference type="EMBL" id="CP026095">
    <property type="protein sequence ID" value="AZV41769.1"/>
    <property type="molecule type" value="Genomic_DNA"/>
</dbReference>
<dbReference type="SUPFAM" id="SSF160631">
    <property type="entry name" value="SMI1/KNR4-like"/>
    <property type="match status" value="1"/>
</dbReference>
<evidence type="ECO:0000313" key="1">
    <source>
        <dbReference type="EMBL" id="AZV41769.1"/>
    </source>
</evidence>